<organism evidence="3 4">
    <name type="scientific">Micavibrio aeruginosavorus</name>
    <dbReference type="NCBI Taxonomy" id="349221"/>
    <lineage>
        <taxon>Bacteria</taxon>
        <taxon>Pseudomonadati</taxon>
        <taxon>Bdellovibrionota</taxon>
        <taxon>Bdellovibrionia</taxon>
        <taxon>Bdellovibrionales</taxon>
        <taxon>Pseudobdellovibrionaceae</taxon>
        <taxon>Micavibrio</taxon>
    </lineage>
</organism>
<dbReference type="Proteomes" id="UP000249417">
    <property type="component" value="Unassembled WGS sequence"/>
</dbReference>
<feature type="signal peptide" evidence="2">
    <location>
        <begin position="1"/>
        <end position="18"/>
    </location>
</feature>
<dbReference type="EMBL" id="QFQB01000009">
    <property type="protein sequence ID" value="PZQ47839.1"/>
    <property type="molecule type" value="Genomic_DNA"/>
</dbReference>
<evidence type="ECO:0000256" key="2">
    <source>
        <dbReference type="SAM" id="SignalP"/>
    </source>
</evidence>
<reference evidence="3 4" key="1">
    <citation type="submission" date="2017-08" db="EMBL/GenBank/DDBJ databases">
        <title>Infants hospitalized years apart are colonized by the same room-sourced microbial strains.</title>
        <authorList>
            <person name="Brooks B."/>
            <person name="Olm M.R."/>
            <person name="Firek B.A."/>
            <person name="Baker R."/>
            <person name="Thomas B.C."/>
            <person name="Morowitz M.J."/>
            <person name="Banfield J.F."/>
        </authorList>
    </citation>
    <scope>NUCLEOTIDE SEQUENCE [LARGE SCALE GENOMIC DNA]</scope>
    <source>
        <strain evidence="3">S2_005_002_R2_29</strain>
    </source>
</reference>
<keyword evidence="2" id="KW-0732">Signal</keyword>
<name>A0A2W5N6B0_9BACT</name>
<sequence length="145" mass="15947">MKKYASAIVLLIVLCGLAATGRAKIMGNNEDAHRSGEDKKAASVQTVSPEKFQPIKAEVLDKTPSHYTIDVKKLANMSADDDAPVFAVYVTSDVPAKCGDFRKLELSYKKPEEYKRQFDLSEHPDVLKAIDNYGCVVMKNIPAKG</sequence>
<proteinExistence type="predicted"/>
<evidence type="ECO:0000313" key="4">
    <source>
        <dbReference type="Proteomes" id="UP000249417"/>
    </source>
</evidence>
<gene>
    <name evidence="3" type="ORF">DI551_02425</name>
</gene>
<feature type="region of interest" description="Disordered" evidence="1">
    <location>
        <begin position="28"/>
        <end position="47"/>
    </location>
</feature>
<evidence type="ECO:0000256" key="1">
    <source>
        <dbReference type="SAM" id="MobiDB-lite"/>
    </source>
</evidence>
<accession>A0A2W5N6B0</accession>
<protein>
    <submittedName>
        <fullName evidence="3">Uncharacterized protein</fullName>
    </submittedName>
</protein>
<feature type="compositionally biased region" description="Basic and acidic residues" evidence="1">
    <location>
        <begin position="30"/>
        <end position="41"/>
    </location>
</feature>
<evidence type="ECO:0000313" key="3">
    <source>
        <dbReference type="EMBL" id="PZQ47839.1"/>
    </source>
</evidence>
<dbReference type="AlphaFoldDB" id="A0A2W5N6B0"/>
<feature type="chain" id="PRO_5016182139" evidence="2">
    <location>
        <begin position="19"/>
        <end position="145"/>
    </location>
</feature>
<comment type="caution">
    <text evidence="3">The sequence shown here is derived from an EMBL/GenBank/DDBJ whole genome shotgun (WGS) entry which is preliminary data.</text>
</comment>